<comment type="cofactor">
    <cofactor evidence="12">
        <name>[4Fe-4S] cluster</name>
        <dbReference type="ChEBI" id="CHEBI:49883"/>
    </cofactor>
    <text evidence="12">Binds 2 [4Fe-4S] clusters. Binds 1 [4Fe-4S] cluster coordinated with 3 cysteines and an exchangeable S-adenosyl-L-methionine and 1 [4Fe-4S] cluster coordinated with 3 cysteines and the GTP-derived substrate.</text>
</comment>
<keyword evidence="9 12" id="KW-0501">Molybdenum cofactor biosynthesis</keyword>
<evidence type="ECO:0000256" key="8">
    <source>
        <dbReference type="ARBA" id="ARBA00023134"/>
    </source>
</evidence>
<dbReference type="GO" id="GO:0006777">
    <property type="term" value="P:Mo-molybdopterin cofactor biosynthetic process"/>
    <property type="evidence" value="ECO:0007669"/>
    <property type="project" value="UniProtKB-UniRule"/>
</dbReference>
<dbReference type="InterPro" id="IPR013483">
    <property type="entry name" value="MoaA"/>
</dbReference>
<dbReference type="SFLD" id="SFLDS00029">
    <property type="entry name" value="Radical_SAM"/>
    <property type="match status" value="1"/>
</dbReference>
<evidence type="ECO:0000256" key="3">
    <source>
        <dbReference type="ARBA" id="ARBA00022691"/>
    </source>
</evidence>
<evidence type="ECO:0000256" key="5">
    <source>
        <dbReference type="ARBA" id="ARBA00022741"/>
    </source>
</evidence>
<evidence type="ECO:0000256" key="4">
    <source>
        <dbReference type="ARBA" id="ARBA00022723"/>
    </source>
</evidence>
<dbReference type="InterPro" id="IPR050105">
    <property type="entry name" value="MoCo_biosynth_MoaA/MoaC"/>
</dbReference>
<dbReference type="InterPro" id="IPR013785">
    <property type="entry name" value="Aldolase_TIM"/>
</dbReference>
<keyword evidence="8 12" id="KW-0342">GTP-binding</keyword>
<dbReference type="InterPro" id="IPR007197">
    <property type="entry name" value="rSAM"/>
</dbReference>
<feature type="binding site" evidence="12">
    <location>
        <position position="27"/>
    </location>
    <ligand>
        <name>S-adenosyl-L-methionine</name>
        <dbReference type="ChEBI" id="CHEBI:59789"/>
    </ligand>
</feature>
<dbReference type="InterPro" id="IPR006638">
    <property type="entry name" value="Elp3/MiaA/NifB-like_rSAM"/>
</dbReference>
<evidence type="ECO:0000256" key="6">
    <source>
        <dbReference type="ARBA" id="ARBA00023004"/>
    </source>
</evidence>
<dbReference type="HAMAP" id="MF_01225_B">
    <property type="entry name" value="MoaA_B"/>
    <property type="match status" value="1"/>
</dbReference>
<evidence type="ECO:0000313" key="15">
    <source>
        <dbReference type="Proteomes" id="UP000078390"/>
    </source>
</evidence>
<comment type="caution">
    <text evidence="14">The sequence shown here is derived from an EMBL/GenBank/DDBJ whole genome shotgun (WGS) entry which is preliminary data.</text>
</comment>
<dbReference type="SFLD" id="SFLDG01067">
    <property type="entry name" value="SPASM/twitch_domain_containing"/>
    <property type="match status" value="1"/>
</dbReference>
<evidence type="ECO:0000256" key="10">
    <source>
        <dbReference type="ARBA" id="ARBA00023239"/>
    </source>
</evidence>
<evidence type="ECO:0000256" key="1">
    <source>
        <dbReference type="ARBA" id="ARBA00012167"/>
    </source>
</evidence>
<dbReference type="GO" id="GO:0061799">
    <property type="term" value="F:cyclic pyranopterin monophosphate synthase activity"/>
    <property type="evidence" value="ECO:0007669"/>
    <property type="project" value="TreeGrafter"/>
</dbReference>
<dbReference type="EMBL" id="LWLG01000018">
    <property type="protein sequence ID" value="OAQ20008.1"/>
    <property type="molecule type" value="Genomic_DNA"/>
</dbReference>
<comment type="subunit">
    <text evidence="12">Monomer and homodimer.</text>
</comment>
<feature type="binding site" evidence="12">
    <location>
        <position position="155"/>
    </location>
    <ligand>
        <name>GTP</name>
        <dbReference type="ChEBI" id="CHEBI:37565"/>
    </ligand>
</feature>
<keyword evidence="5 12" id="KW-0547">Nucleotide-binding</keyword>
<feature type="binding site" evidence="12">
    <location>
        <position position="255"/>
    </location>
    <ligand>
        <name>[4Fe-4S] cluster</name>
        <dbReference type="ChEBI" id="CHEBI:49883"/>
        <label>2</label>
        <note>4Fe-4S-substrate</note>
    </ligand>
</feature>
<feature type="binding site" evidence="12">
    <location>
        <position position="118"/>
    </location>
    <ligand>
        <name>S-adenosyl-L-methionine</name>
        <dbReference type="ChEBI" id="CHEBI:59789"/>
    </ligand>
</feature>
<keyword evidence="7 12" id="KW-0411">Iron-sulfur</keyword>
<evidence type="ECO:0000256" key="9">
    <source>
        <dbReference type="ARBA" id="ARBA00023150"/>
    </source>
</evidence>
<dbReference type="GO" id="GO:0051539">
    <property type="term" value="F:4 iron, 4 sulfur cluster binding"/>
    <property type="evidence" value="ECO:0007669"/>
    <property type="project" value="UniProtKB-UniRule"/>
</dbReference>
<dbReference type="RefSeq" id="WP_068671659.1">
    <property type="nucleotide sequence ID" value="NZ_LWLG01000018.1"/>
</dbReference>
<evidence type="ECO:0000256" key="7">
    <source>
        <dbReference type="ARBA" id="ARBA00023014"/>
    </source>
</evidence>
<feature type="binding site" evidence="12">
    <location>
        <position position="269"/>
    </location>
    <ligand>
        <name>[4Fe-4S] cluster</name>
        <dbReference type="ChEBI" id="CHEBI:49883"/>
        <label>2</label>
        <note>4Fe-4S-substrate</note>
    </ligand>
</feature>
<comment type="similarity">
    <text evidence="12">Belongs to the radical SAM superfamily. MoaA family.</text>
</comment>
<dbReference type="NCBIfam" id="NF001199">
    <property type="entry name" value="PRK00164.2-1"/>
    <property type="match status" value="1"/>
</dbReference>
<keyword evidence="2 12" id="KW-0004">4Fe-4S</keyword>
<dbReference type="InterPro" id="IPR058240">
    <property type="entry name" value="rSAM_sf"/>
</dbReference>
<feature type="binding site" evidence="12">
    <location>
        <position position="252"/>
    </location>
    <ligand>
        <name>[4Fe-4S] cluster</name>
        <dbReference type="ChEBI" id="CHEBI:49883"/>
        <label>2</label>
        <note>4Fe-4S-substrate</note>
    </ligand>
</feature>
<dbReference type="GO" id="GO:0061798">
    <property type="term" value="F:GTP 3',8'-cyclase activity"/>
    <property type="evidence" value="ECO:0007669"/>
    <property type="project" value="UniProtKB-UniRule"/>
</dbReference>
<dbReference type="SFLD" id="SFLDG01386">
    <property type="entry name" value="main_SPASM_domain-containing"/>
    <property type="match status" value="1"/>
</dbReference>
<comment type="pathway">
    <text evidence="12">Cofactor biosynthesis; molybdopterin biosynthesis.</text>
</comment>
<dbReference type="PANTHER" id="PTHR22960">
    <property type="entry name" value="MOLYBDOPTERIN COFACTOR SYNTHESIS PROTEIN A"/>
    <property type="match status" value="1"/>
</dbReference>
<dbReference type="EC" id="4.1.99.22" evidence="1 12"/>
<keyword evidence="3 12" id="KW-0949">S-adenosyl-L-methionine</keyword>
<dbReference type="SUPFAM" id="SSF102114">
    <property type="entry name" value="Radical SAM enzymes"/>
    <property type="match status" value="1"/>
</dbReference>
<protein>
    <recommendedName>
        <fullName evidence="1 12">GTP 3',8-cyclase</fullName>
        <ecNumber evidence="1 12">4.1.99.22</ecNumber>
    </recommendedName>
    <alternativeName>
        <fullName evidence="12">Molybdenum cofactor biosynthesis protein A</fullName>
    </alternativeName>
</protein>
<comment type="catalytic activity">
    <reaction evidence="11 12">
        <text>GTP + AH2 + S-adenosyl-L-methionine = (8S)-3',8-cyclo-7,8-dihydroguanosine 5'-triphosphate + 5'-deoxyadenosine + L-methionine + A + H(+)</text>
        <dbReference type="Rhea" id="RHEA:49576"/>
        <dbReference type="ChEBI" id="CHEBI:13193"/>
        <dbReference type="ChEBI" id="CHEBI:15378"/>
        <dbReference type="ChEBI" id="CHEBI:17319"/>
        <dbReference type="ChEBI" id="CHEBI:17499"/>
        <dbReference type="ChEBI" id="CHEBI:37565"/>
        <dbReference type="ChEBI" id="CHEBI:57844"/>
        <dbReference type="ChEBI" id="CHEBI:59789"/>
        <dbReference type="ChEBI" id="CHEBI:131766"/>
        <dbReference type="EC" id="4.1.99.22"/>
    </reaction>
</comment>
<dbReference type="InterPro" id="IPR000385">
    <property type="entry name" value="MoaA_NifB_PqqE_Fe-S-bd_CS"/>
</dbReference>
<dbReference type="CDD" id="cd01335">
    <property type="entry name" value="Radical_SAM"/>
    <property type="match status" value="1"/>
</dbReference>
<keyword evidence="15" id="KW-1185">Reference proteome</keyword>
<dbReference type="Pfam" id="PF06463">
    <property type="entry name" value="Mob_synth_C"/>
    <property type="match status" value="1"/>
</dbReference>
<dbReference type="PATRIC" id="fig|999894.6.peg.1918"/>
<dbReference type="STRING" id="999894.TDIS_1919"/>
<keyword evidence="6 12" id="KW-0408">Iron</keyword>
<dbReference type="UniPathway" id="UPA00344"/>
<dbReference type="Proteomes" id="UP000078390">
    <property type="component" value="Unassembled WGS sequence"/>
</dbReference>
<feature type="binding site" evidence="12">
    <location>
        <position position="67"/>
    </location>
    <ligand>
        <name>S-adenosyl-L-methionine</name>
        <dbReference type="ChEBI" id="CHEBI:59789"/>
    </ligand>
</feature>
<feature type="binding site" evidence="12">
    <location>
        <position position="189"/>
    </location>
    <ligand>
        <name>S-adenosyl-L-methionine</name>
        <dbReference type="ChEBI" id="CHEBI:59789"/>
    </ligand>
</feature>
<dbReference type="PANTHER" id="PTHR22960:SF0">
    <property type="entry name" value="MOLYBDENUM COFACTOR BIOSYNTHESIS PROTEIN 1"/>
    <property type="match status" value="1"/>
</dbReference>
<feature type="binding site" evidence="12">
    <location>
        <position position="21"/>
    </location>
    <ligand>
        <name>[4Fe-4S] cluster</name>
        <dbReference type="ChEBI" id="CHEBI:49883"/>
        <label>1</label>
        <note>4Fe-4S-S-AdoMet</note>
    </ligand>
</feature>
<evidence type="ECO:0000259" key="13">
    <source>
        <dbReference type="PROSITE" id="PS51918"/>
    </source>
</evidence>
<sequence>MLKDAYGRQIRYLRVSVTDRCNLRCLYCSQKAFEWLPPEDILSYEEIYEVVSAAVELGVERVRLTGGEPLIRKGLPELIRRLAAIPGLKDLSLTTNGLRLKELASELKAAGLKRVNVSLDTLRPERFRELTGLDGLSKVLAGIDAALSVGLSPVKINMVVLRGFNEDEIEEMAKLTFEKPVHVRFIEFMPVGEGAGWNEERWMPLFEIRKRVESVGSLYPTVSEGGGPAKSFRFAGAKGAVGFIAAMSEHFCARCNRLRLTPEGKLRFCLFSDREFDLKPYLSQGREVLKKILVESVKEKPASRLEGHLPRRLMRSIGG</sequence>
<dbReference type="SFLD" id="SFLDG01383">
    <property type="entry name" value="cyclic_pyranopterin_phosphate"/>
    <property type="match status" value="1"/>
</dbReference>
<evidence type="ECO:0000313" key="14">
    <source>
        <dbReference type="EMBL" id="OAQ20008.1"/>
    </source>
</evidence>
<evidence type="ECO:0000256" key="12">
    <source>
        <dbReference type="HAMAP-Rule" id="MF_01225"/>
    </source>
</evidence>
<dbReference type="InterPro" id="IPR040064">
    <property type="entry name" value="MoaA-like"/>
</dbReference>
<keyword evidence="10 12" id="KW-0456">Lyase</keyword>
<evidence type="ECO:0000256" key="11">
    <source>
        <dbReference type="ARBA" id="ARBA00048697"/>
    </source>
</evidence>
<dbReference type="GO" id="GO:1904047">
    <property type="term" value="F:S-adenosyl-L-methionine binding"/>
    <property type="evidence" value="ECO:0007669"/>
    <property type="project" value="UniProtKB-UniRule"/>
</dbReference>
<dbReference type="NCBIfam" id="TIGR02666">
    <property type="entry name" value="moaA"/>
    <property type="match status" value="1"/>
</dbReference>
<keyword evidence="4 12" id="KW-0479">Metal-binding</keyword>
<reference evidence="14 15" key="1">
    <citation type="submission" date="2016-04" db="EMBL/GenBank/DDBJ databases">
        <title>Genome analysis of Thermosulfurimonas dismutans, the first thermophilic sulfur-disproportionating bacterium of the phylum Thermodesulfobacteria.</title>
        <authorList>
            <person name="Mardanov A.V."/>
            <person name="Beletsky A.V."/>
            <person name="Kadnikov V.V."/>
            <person name="Slobodkin A.I."/>
            <person name="Ravin N.V."/>
        </authorList>
    </citation>
    <scope>NUCLEOTIDE SEQUENCE [LARGE SCALE GENOMIC DNA]</scope>
    <source>
        <strain evidence="14 15">S95</strain>
    </source>
</reference>
<name>A0A179D301_9BACT</name>
<dbReference type="GO" id="GO:0046872">
    <property type="term" value="F:metal ion binding"/>
    <property type="evidence" value="ECO:0007669"/>
    <property type="project" value="UniProtKB-KW"/>
</dbReference>
<organism evidence="14 15">
    <name type="scientific">Thermosulfurimonas dismutans</name>
    <dbReference type="NCBI Taxonomy" id="999894"/>
    <lineage>
        <taxon>Bacteria</taxon>
        <taxon>Pseudomonadati</taxon>
        <taxon>Thermodesulfobacteriota</taxon>
        <taxon>Thermodesulfobacteria</taxon>
        <taxon>Thermodesulfobacteriales</taxon>
        <taxon>Thermodesulfobacteriaceae</taxon>
        <taxon>Thermosulfurimonas</taxon>
    </lineage>
</organism>
<dbReference type="Pfam" id="PF04055">
    <property type="entry name" value="Radical_SAM"/>
    <property type="match status" value="1"/>
</dbReference>
<dbReference type="PROSITE" id="PS51918">
    <property type="entry name" value="RADICAL_SAM"/>
    <property type="match status" value="1"/>
</dbReference>
<feature type="binding site" evidence="12">
    <location>
        <position position="28"/>
    </location>
    <ligand>
        <name>[4Fe-4S] cluster</name>
        <dbReference type="ChEBI" id="CHEBI:49883"/>
        <label>1</label>
        <note>4Fe-4S-S-AdoMet</note>
    </ligand>
</feature>
<feature type="binding site" evidence="12">
    <location>
        <position position="14"/>
    </location>
    <ligand>
        <name>GTP</name>
        <dbReference type="ChEBI" id="CHEBI:37565"/>
    </ligand>
</feature>
<feature type="binding site" evidence="12">
    <location>
        <begin position="257"/>
        <end position="259"/>
    </location>
    <ligand>
        <name>GTP</name>
        <dbReference type="ChEBI" id="CHEBI:37565"/>
    </ligand>
</feature>
<dbReference type="InterPro" id="IPR010505">
    <property type="entry name" value="MoaA_twitch"/>
</dbReference>
<evidence type="ECO:0000256" key="2">
    <source>
        <dbReference type="ARBA" id="ARBA00022485"/>
    </source>
</evidence>
<dbReference type="AlphaFoldDB" id="A0A179D301"/>
<gene>
    <name evidence="12" type="primary">moaA</name>
    <name evidence="14" type="ORF">TDIS_1919</name>
</gene>
<dbReference type="GO" id="GO:0005525">
    <property type="term" value="F:GTP binding"/>
    <property type="evidence" value="ECO:0007669"/>
    <property type="project" value="UniProtKB-UniRule"/>
</dbReference>
<feature type="domain" description="Radical SAM core" evidence="13">
    <location>
        <begin position="5"/>
        <end position="229"/>
    </location>
</feature>
<feature type="binding site" evidence="12">
    <location>
        <position position="25"/>
    </location>
    <ligand>
        <name>[4Fe-4S] cluster</name>
        <dbReference type="ChEBI" id="CHEBI:49883"/>
        <label>1</label>
        <note>4Fe-4S-S-AdoMet</note>
    </ligand>
</feature>
<dbReference type="SMART" id="SM00729">
    <property type="entry name" value="Elp3"/>
    <property type="match status" value="1"/>
</dbReference>
<dbReference type="PROSITE" id="PS01305">
    <property type="entry name" value="MOAA_NIFB_PQQE"/>
    <property type="match status" value="1"/>
</dbReference>
<dbReference type="OrthoDB" id="9763993at2"/>
<dbReference type="Gene3D" id="3.20.20.70">
    <property type="entry name" value="Aldolase class I"/>
    <property type="match status" value="1"/>
</dbReference>
<feature type="binding site" evidence="12">
    <location>
        <position position="63"/>
    </location>
    <ligand>
        <name>GTP</name>
        <dbReference type="ChEBI" id="CHEBI:37565"/>
    </ligand>
</feature>
<accession>A0A179D301</accession>
<dbReference type="CDD" id="cd21117">
    <property type="entry name" value="Twitch_MoaA"/>
    <property type="match status" value="1"/>
</dbReference>
<proteinExistence type="inferred from homology"/>
<feature type="binding site" evidence="12">
    <location>
        <position position="94"/>
    </location>
    <ligand>
        <name>GTP</name>
        <dbReference type="ChEBI" id="CHEBI:37565"/>
    </ligand>
</feature>
<comment type="function">
    <text evidence="12">Catalyzes the cyclization of GTP to (8S)-3',8-cyclo-7,8-dihydroguanosine 5'-triphosphate.</text>
</comment>